<sequence>MNQTRTFLLIAWLFVAFLIWEAWTRDTAAPRREAPTPTEPVPGGVDGGVPAADGIPAMVAVEPSRPEGEVPGAAAPATAAPQGVVTLTTDVLRLQFDARGGTLLSAELLAYGQTADPASPPVRLLSPEPGRYFVAQFGLTSNSEIKPSHEAPFRTADGGRDYALADGAGRIELPFVWTHDSGLSVRRVFTLERGSYVLGVREEVSNAGETAWTGAAYCQLQRVPPQVRSGFTNPEAYSFAGAAWYSPQDKFNKIKFDKFASEAPLNRQASGGWIAMLQHHFFAACIPPAEATATFSLASAGQPGAPIYRITSVGPALSVAPGGSGQVETRLWVGPKLQSVLPTVAPGLDRTSDYGIFTILAEPLFWVLDKLYRLFGNWGWAIIGLVVLIKLAFYKLSETQYKSFAKMRAVQPRIEALKERYGDDRQKFQMAMMELYKKEKINPMGGCLPILVQIPVFIALYWVLLESVEIRHAPWIGWIHSLTDRDPYFILPALNMATMWLTQKMSPTPGMDPVQKKIMQIMPLAFGVLFAFFPAGLVLYWTTNGVLGLAQQWVITKRHGQQGKSPAKA</sequence>
<feature type="transmembrane region" description="Helical" evidence="13">
    <location>
        <begin position="378"/>
        <end position="397"/>
    </location>
</feature>
<dbReference type="InterPro" id="IPR019998">
    <property type="entry name" value="Membr_insert_YidC"/>
</dbReference>
<keyword evidence="7 13" id="KW-0653">Protein transport</keyword>
<keyword evidence="9 13" id="KW-0472">Membrane</keyword>
<name>A0A7W7XZZ9_9GAMM</name>
<organism evidence="16 17">
    <name type="scientific">Rehaibacterium terrae</name>
    <dbReference type="NCBI Taxonomy" id="1341696"/>
    <lineage>
        <taxon>Bacteria</taxon>
        <taxon>Pseudomonadati</taxon>
        <taxon>Pseudomonadota</taxon>
        <taxon>Gammaproteobacteria</taxon>
        <taxon>Lysobacterales</taxon>
        <taxon>Lysobacteraceae</taxon>
        <taxon>Rehaibacterium</taxon>
    </lineage>
</organism>
<dbReference type="NCBIfam" id="NF002352">
    <property type="entry name" value="PRK01318.1-3"/>
    <property type="match status" value="1"/>
</dbReference>
<dbReference type="PRINTS" id="PR00701">
    <property type="entry name" value="60KDINNERMP"/>
</dbReference>
<dbReference type="NCBIfam" id="TIGR03593">
    <property type="entry name" value="yidC_nterm"/>
    <property type="match status" value="1"/>
</dbReference>
<dbReference type="RefSeq" id="WP_183948242.1">
    <property type="nucleotide sequence ID" value="NZ_JACHHX010000008.1"/>
</dbReference>
<dbReference type="Pfam" id="PF14849">
    <property type="entry name" value="YidC_periplas"/>
    <property type="match status" value="1"/>
</dbReference>
<dbReference type="GO" id="GO:0051205">
    <property type="term" value="P:protein insertion into membrane"/>
    <property type="evidence" value="ECO:0007669"/>
    <property type="project" value="TreeGrafter"/>
</dbReference>
<evidence type="ECO:0000256" key="11">
    <source>
        <dbReference type="ARBA" id="ARBA00033245"/>
    </source>
</evidence>
<evidence type="ECO:0000259" key="15">
    <source>
        <dbReference type="Pfam" id="PF14849"/>
    </source>
</evidence>
<comment type="subunit">
    <text evidence="13">Interacts with the Sec translocase complex via SecD. Specifically interacts with transmembrane segments of nascent integral membrane proteins during membrane integration.</text>
</comment>
<keyword evidence="4 13" id="KW-0813">Transport</keyword>
<evidence type="ECO:0000256" key="4">
    <source>
        <dbReference type="ARBA" id="ARBA00022448"/>
    </source>
</evidence>
<dbReference type="Proteomes" id="UP000519004">
    <property type="component" value="Unassembled WGS sequence"/>
</dbReference>
<dbReference type="Pfam" id="PF02096">
    <property type="entry name" value="60KD_IMP"/>
    <property type="match status" value="1"/>
</dbReference>
<feature type="transmembrane region" description="Helical" evidence="13">
    <location>
        <begin position="521"/>
        <end position="541"/>
    </location>
</feature>
<dbReference type="HAMAP" id="MF_01810">
    <property type="entry name" value="YidC_type1"/>
    <property type="match status" value="1"/>
</dbReference>
<evidence type="ECO:0000256" key="7">
    <source>
        <dbReference type="ARBA" id="ARBA00022927"/>
    </source>
</evidence>
<evidence type="ECO:0000259" key="14">
    <source>
        <dbReference type="Pfam" id="PF02096"/>
    </source>
</evidence>
<dbReference type="PANTHER" id="PTHR12428:SF65">
    <property type="entry name" value="CYTOCHROME C OXIDASE ASSEMBLY PROTEIN COX18, MITOCHONDRIAL"/>
    <property type="match status" value="1"/>
</dbReference>
<keyword evidence="17" id="KW-1185">Reference proteome</keyword>
<reference evidence="16 17" key="1">
    <citation type="submission" date="2020-08" db="EMBL/GenBank/DDBJ databases">
        <title>Genomic Encyclopedia of Type Strains, Phase IV (KMG-IV): sequencing the most valuable type-strain genomes for metagenomic binning, comparative biology and taxonomic classification.</title>
        <authorList>
            <person name="Goeker M."/>
        </authorList>
    </citation>
    <scope>NUCLEOTIDE SEQUENCE [LARGE SCALE GENOMIC DNA]</scope>
    <source>
        <strain evidence="16 17">DSM 25897</strain>
    </source>
</reference>
<evidence type="ECO:0000313" key="16">
    <source>
        <dbReference type="EMBL" id="MBB5015560.1"/>
    </source>
</evidence>
<keyword evidence="8 13" id="KW-1133">Transmembrane helix</keyword>
<evidence type="ECO:0000256" key="10">
    <source>
        <dbReference type="ARBA" id="ARBA00023186"/>
    </source>
</evidence>
<feature type="domain" description="Membrane insertase YidC/Oxa/ALB C-terminal" evidence="14">
    <location>
        <begin position="378"/>
        <end position="557"/>
    </location>
</feature>
<evidence type="ECO:0000256" key="12">
    <source>
        <dbReference type="ARBA" id="ARBA00033342"/>
    </source>
</evidence>
<comment type="subcellular location">
    <subcellularLocation>
        <location evidence="1">Cell inner membrane</location>
        <topology evidence="1">Multi-pass membrane protein</topology>
    </subcellularLocation>
    <subcellularLocation>
        <location evidence="13">Cell membrane</location>
        <topology evidence="13">Multi-pass membrane protein</topology>
    </subcellularLocation>
</comment>
<dbReference type="InterPro" id="IPR028055">
    <property type="entry name" value="YidC/Oxa/ALB_C"/>
</dbReference>
<dbReference type="EMBL" id="JACHHX010000008">
    <property type="protein sequence ID" value="MBB5015560.1"/>
    <property type="molecule type" value="Genomic_DNA"/>
</dbReference>
<evidence type="ECO:0000313" key="17">
    <source>
        <dbReference type="Proteomes" id="UP000519004"/>
    </source>
</evidence>
<evidence type="ECO:0000256" key="2">
    <source>
        <dbReference type="ARBA" id="ARBA00010527"/>
    </source>
</evidence>
<evidence type="ECO:0000256" key="3">
    <source>
        <dbReference type="ARBA" id="ARBA00015325"/>
    </source>
</evidence>
<dbReference type="InterPro" id="IPR047196">
    <property type="entry name" value="YidC_ALB_C"/>
</dbReference>
<dbReference type="InterPro" id="IPR038221">
    <property type="entry name" value="YidC_periplasmic_sf"/>
</dbReference>
<dbReference type="GO" id="GO:0032977">
    <property type="term" value="F:membrane insertase activity"/>
    <property type="evidence" value="ECO:0007669"/>
    <property type="project" value="InterPro"/>
</dbReference>
<dbReference type="Gene3D" id="2.70.98.90">
    <property type="match status" value="1"/>
</dbReference>
<dbReference type="GO" id="GO:0015031">
    <property type="term" value="P:protein transport"/>
    <property type="evidence" value="ECO:0007669"/>
    <property type="project" value="UniProtKB-KW"/>
</dbReference>
<gene>
    <name evidence="13" type="primary">yidC</name>
    <name evidence="16" type="ORF">HNQ58_001464</name>
</gene>
<dbReference type="PANTHER" id="PTHR12428">
    <property type="entry name" value="OXA1"/>
    <property type="match status" value="1"/>
</dbReference>
<dbReference type="NCBIfam" id="TIGR03592">
    <property type="entry name" value="yidC_oxa1_cterm"/>
    <property type="match status" value="1"/>
</dbReference>
<comment type="caution">
    <text evidence="16">The sequence shown here is derived from an EMBL/GenBank/DDBJ whole genome shotgun (WGS) entry which is preliminary data.</text>
</comment>
<keyword evidence="6 13" id="KW-0812">Transmembrane</keyword>
<evidence type="ECO:0000256" key="6">
    <source>
        <dbReference type="ARBA" id="ARBA00022692"/>
    </source>
</evidence>
<feature type="domain" description="Membrane insertase YidC N-terminal" evidence="15">
    <location>
        <begin position="85"/>
        <end position="367"/>
    </location>
</feature>
<evidence type="ECO:0000256" key="5">
    <source>
        <dbReference type="ARBA" id="ARBA00022475"/>
    </source>
</evidence>
<dbReference type="InterPro" id="IPR001708">
    <property type="entry name" value="YidC/ALB3/OXA1/COX18"/>
</dbReference>
<dbReference type="InterPro" id="IPR028053">
    <property type="entry name" value="Membr_insert_YidC_N"/>
</dbReference>
<accession>A0A7W7XZZ9</accession>
<keyword evidence="5 13" id="KW-1003">Cell membrane</keyword>
<evidence type="ECO:0000256" key="8">
    <source>
        <dbReference type="ARBA" id="ARBA00022989"/>
    </source>
</evidence>
<evidence type="ECO:0000256" key="1">
    <source>
        <dbReference type="ARBA" id="ARBA00004429"/>
    </source>
</evidence>
<evidence type="ECO:0000256" key="9">
    <source>
        <dbReference type="ARBA" id="ARBA00023136"/>
    </source>
</evidence>
<feature type="transmembrane region" description="Helical" evidence="13">
    <location>
        <begin position="441"/>
        <end position="465"/>
    </location>
</feature>
<dbReference type="CDD" id="cd19961">
    <property type="entry name" value="EcYidC-like_peri"/>
    <property type="match status" value="1"/>
</dbReference>
<keyword evidence="10 13" id="KW-0143">Chaperone</keyword>
<dbReference type="CDD" id="cd20070">
    <property type="entry name" value="5TM_YidC_Alb3"/>
    <property type="match status" value="1"/>
</dbReference>
<dbReference type="AlphaFoldDB" id="A0A7W7XZZ9"/>
<proteinExistence type="inferred from homology"/>
<evidence type="ECO:0000256" key="13">
    <source>
        <dbReference type="HAMAP-Rule" id="MF_01810"/>
    </source>
</evidence>
<comment type="similarity">
    <text evidence="2 13">Belongs to the OXA1/ALB3/YidC family. Type 1 subfamily.</text>
</comment>
<dbReference type="PRINTS" id="PR01900">
    <property type="entry name" value="YIDCPROTEIN"/>
</dbReference>
<dbReference type="GO" id="GO:0005886">
    <property type="term" value="C:plasma membrane"/>
    <property type="evidence" value="ECO:0007669"/>
    <property type="project" value="UniProtKB-SubCell"/>
</dbReference>
<comment type="caution">
    <text evidence="13">Lacks conserved residue(s) required for the propagation of feature annotation.</text>
</comment>
<protein>
    <recommendedName>
        <fullName evidence="3 13">Membrane protein insertase YidC</fullName>
    </recommendedName>
    <alternativeName>
        <fullName evidence="12 13">Foldase YidC</fullName>
    </alternativeName>
    <alternativeName>
        <fullName evidence="11 13">Membrane integrase YidC</fullName>
    </alternativeName>
    <alternativeName>
        <fullName evidence="13">Membrane protein YidC</fullName>
    </alternativeName>
</protein>
<comment type="function">
    <text evidence="13">Required for the insertion and/or proper folding and/or complex formation of integral membrane proteins into the membrane. Involved in integration of membrane proteins that insert both dependently and independently of the Sec translocase complex, as well as at least some lipoproteins. Aids folding of multispanning membrane proteins.</text>
</comment>